<reference evidence="1" key="1">
    <citation type="journal article" date="2020" name="Cell">
        <title>Large-Scale Comparative Analyses of Tick Genomes Elucidate Their Genetic Diversity and Vector Capacities.</title>
        <authorList>
            <consortium name="Tick Genome and Microbiome Consortium (TIGMIC)"/>
            <person name="Jia N."/>
            <person name="Wang J."/>
            <person name="Shi W."/>
            <person name="Du L."/>
            <person name="Sun Y."/>
            <person name="Zhan W."/>
            <person name="Jiang J.F."/>
            <person name="Wang Q."/>
            <person name="Zhang B."/>
            <person name="Ji P."/>
            <person name="Bell-Sakyi L."/>
            <person name="Cui X.M."/>
            <person name="Yuan T.T."/>
            <person name="Jiang B.G."/>
            <person name="Yang W.F."/>
            <person name="Lam T.T."/>
            <person name="Chang Q.C."/>
            <person name="Ding S.J."/>
            <person name="Wang X.J."/>
            <person name="Zhu J.G."/>
            <person name="Ruan X.D."/>
            <person name="Zhao L."/>
            <person name="Wei J.T."/>
            <person name="Ye R.Z."/>
            <person name="Que T.C."/>
            <person name="Du C.H."/>
            <person name="Zhou Y.H."/>
            <person name="Cheng J.X."/>
            <person name="Dai P.F."/>
            <person name="Guo W.B."/>
            <person name="Han X.H."/>
            <person name="Huang E.J."/>
            <person name="Li L.F."/>
            <person name="Wei W."/>
            <person name="Gao Y.C."/>
            <person name="Liu J.Z."/>
            <person name="Shao H.Z."/>
            <person name="Wang X."/>
            <person name="Wang C.C."/>
            <person name="Yang T.C."/>
            <person name="Huo Q.B."/>
            <person name="Li W."/>
            <person name="Chen H.Y."/>
            <person name="Chen S.E."/>
            <person name="Zhou L.G."/>
            <person name="Ni X.B."/>
            <person name="Tian J.H."/>
            <person name="Sheng Y."/>
            <person name="Liu T."/>
            <person name="Pan Y.S."/>
            <person name="Xia L.Y."/>
            <person name="Li J."/>
            <person name="Zhao F."/>
            <person name="Cao W.C."/>
        </authorList>
    </citation>
    <scope>NUCLEOTIDE SEQUENCE</scope>
    <source>
        <strain evidence="1">Rsan-2018</strain>
    </source>
</reference>
<organism evidence="1 2">
    <name type="scientific">Rhipicephalus sanguineus</name>
    <name type="common">Brown dog tick</name>
    <name type="synonym">Ixodes sanguineus</name>
    <dbReference type="NCBI Taxonomy" id="34632"/>
    <lineage>
        <taxon>Eukaryota</taxon>
        <taxon>Metazoa</taxon>
        <taxon>Ecdysozoa</taxon>
        <taxon>Arthropoda</taxon>
        <taxon>Chelicerata</taxon>
        <taxon>Arachnida</taxon>
        <taxon>Acari</taxon>
        <taxon>Parasitiformes</taxon>
        <taxon>Ixodida</taxon>
        <taxon>Ixodoidea</taxon>
        <taxon>Ixodidae</taxon>
        <taxon>Rhipicephalinae</taxon>
        <taxon>Rhipicephalus</taxon>
        <taxon>Rhipicephalus</taxon>
    </lineage>
</organism>
<dbReference type="EMBL" id="JABSTV010001247">
    <property type="protein sequence ID" value="KAH7972143.1"/>
    <property type="molecule type" value="Genomic_DNA"/>
</dbReference>
<keyword evidence="2" id="KW-1185">Reference proteome</keyword>
<proteinExistence type="predicted"/>
<gene>
    <name evidence="1" type="ORF">HPB52_007831</name>
</gene>
<name>A0A9D4QAL9_RHISA</name>
<dbReference type="AlphaFoldDB" id="A0A9D4QAL9"/>
<evidence type="ECO:0000313" key="1">
    <source>
        <dbReference type="EMBL" id="KAH7972143.1"/>
    </source>
</evidence>
<protein>
    <submittedName>
        <fullName evidence="1">Uncharacterized protein</fullName>
    </submittedName>
</protein>
<accession>A0A9D4QAL9</accession>
<reference evidence="1" key="2">
    <citation type="submission" date="2021-09" db="EMBL/GenBank/DDBJ databases">
        <authorList>
            <person name="Jia N."/>
            <person name="Wang J."/>
            <person name="Shi W."/>
            <person name="Du L."/>
            <person name="Sun Y."/>
            <person name="Zhan W."/>
            <person name="Jiang J."/>
            <person name="Wang Q."/>
            <person name="Zhang B."/>
            <person name="Ji P."/>
            <person name="Sakyi L.B."/>
            <person name="Cui X."/>
            <person name="Yuan T."/>
            <person name="Jiang B."/>
            <person name="Yang W."/>
            <person name="Lam T.T.-Y."/>
            <person name="Chang Q."/>
            <person name="Ding S."/>
            <person name="Wang X."/>
            <person name="Zhu J."/>
            <person name="Ruan X."/>
            <person name="Zhao L."/>
            <person name="Wei J."/>
            <person name="Que T."/>
            <person name="Du C."/>
            <person name="Cheng J."/>
            <person name="Dai P."/>
            <person name="Han X."/>
            <person name="Huang E."/>
            <person name="Gao Y."/>
            <person name="Liu J."/>
            <person name="Shao H."/>
            <person name="Ye R."/>
            <person name="Li L."/>
            <person name="Wei W."/>
            <person name="Wang X."/>
            <person name="Wang C."/>
            <person name="Huo Q."/>
            <person name="Li W."/>
            <person name="Guo W."/>
            <person name="Chen H."/>
            <person name="Chen S."/>
            <person name="Zhou L."/>
            <person name="Zhou L."/>
            <person name="Ni X."/>
            <person name="Tian J."/>
            <person name="Zhou Y."/>
            <person name="Sheng Y."/>
            <person name="Liu T."/>
            <person name="Pan Y."/>
            <person name="Xia L."/>
            <person name="Li J."/>
            <person name="Zhao F."/>
            <person name="Cao W."/>
        </authorList>
    </citation>
    <scope>NUCLEOTIDE SEQUENCE</scope>
    <source>
        <strain evidence="1">Rsan-2018</strain>
        <tissue evidence="1">Larvae</tissue>
    </source>
</reference>
<comment type="caution">
    <text evidence="1">The sequence shown here is derived from an EMBL/GenBank/DDBJ whole genome shotgun (WGS) entry which is preliminary data.</text>
</comment>
<sequence length="117" mass="13019">MVPACFLLDVTEKGLGALWWDFAGPNLEPCARLWSLPPRTSRRGCRSGGKSVTTAVHGEPLAFDEQTDNWEAYQSRLQSYFKAQDITDCREAQGGFFAVLNPSAEDLLAAHQPNYRV</sequence>
<dbReference type="Proteomes" id="UP000821837">
    <property type="component" value="Chromosome 11"/>
</dbReference>
<evidence type="ECO:0000313" key="2">
    <source>
        <dbReference type="Proteomes" id="UP000821837"/>
    </source>
</evidence>